<dbReference type="InterPro" id="IPR003514">
    <property type="entry name" value="Microviridae_protein_F"/>
</dbReference>
<evidence type="ECO:0000313" key="9">
    <source>
        <dbReference type="EMBL" id="XCD06145.1"/>
    </source>
</evidence>
<dbReference type="Pfam" id="PF02305">
    <property type="entry name" value="Phage_F"/>
    <property type="match status" value="1"/>
</dbReference>
<evidence type="ECO:0000256" key="3">
    <source>
        <dbReference type="ARBA" id="ARBA00022431"/>
    </source>
</evidence>
<evidence type="ECO:0000313" key="11">
    <source>
        <dbReference type="EMBL" id="XCD07185.1"/>
    </source>
</evidence>
<protein>
    <submittedName>
        <fullName evidence="11">Major capsid protein</fullName>
    </submittedName>
</protein>
<sequence>MRIKKSKQNLSYENKFTFNMGELVPFLVQEVVPGQTARFGANVLLRTQPLVAPIMHRIDTLMWYIYIPYRLLQTNFEDFMTGGLQGNANISSPLVKSPAVGGFAVGSLADYLNYATGVPNFESLAWGFRAYAKAFNDYFINQNVEGQELPLSLGDGIDTTTNITLQNKNWRRDYFTGNLPWPQRGPEVYLPLGTEAPVVGNNTALGFTNSSTNAGLIQVTDSGLRLLNSAYGASVGSSPSGSGIGTSGQVIGVSTDPVKSGLVADLSAASSVSINQIRLSAKVQEIFESLARGGARFIEMLYNCFGVVSGDARLQRSEYFGGSKSPFIISEVLQTSETTETSPQANMSGRGICAVKTKRIKKYFPEHGIVLGLMCVSPEANYFQGSPRMYNRRSRFDYLWPQLTGIGEQETLNKEIFAAHSDPDGVFGYNPRYEEYRRNFSQVHGEFKSSLKFWTLVREFSNAPALNAEFVKQVPSKRVFAVETDQYDSIICDVWNEIYSYSPLPKRGKPGITRI</sequence>
<evidence type="ECO:0000256" key="4">
    <source>
        <dbReference type="ARBA" id="ARBA00022561"/>
    </source>
</evidence>
<evidence type="ECO:0000313" key="8">
    <source>
        <dbReference type="EMBL" id="XCD05631.1"/>
    </source>
</evidence>
<evidence type="ECO:0000313" key="10">
    <source>
        <dbReference type="EMBL" id="XCD06533.1"/>
    </source>
</evidence>
<dbReference type="EMBL" id="PP511640">
    <property type="protein sequence ID" value="XCD06145.1"/>
    <property type="molecule type" value="Genomic_DNA"/>
</dbReference>
<dbReference type="EMBL" id="PP511515">
    <property type="protein sequence ID" value="XCD04848.1"/>
    <property type="molecule type" value="Genomic_DNA"/>
</dbReference>
<name>A0AAU8B6P2_9VIRU</name>
<keyword evidence="5" id="KW-0946">Virion</keyword>
<dbReference type="InterPro" id="IPR016184">
    <property type="entry name" value="Capsid/spike_ssDNA_virus"/>
</dbReference>
<proteinExistence type="inferred from homology"/>
<dbReference type="EMBL" id="PP511438">
    <property type="protein sequence ID" value="XCD04201.1"/>
    <property type="molecule type" value="Genomic_DNA"/>
</dbReference>
<keyword evidence="3" id="KW-1140">T=1 icosahedral capsid protein</keyword>
<evidence type="ECO:0000313" key="6">
    <source>
        <dbReference type="EMBL" id="XCD04201.1"/>
    </source>
</evidence>
<organism evidence="11">
    <name type="scientific">Dulem virus 95</name>
    <dbReference type="NCBI Taxonomy" id="3145806"/>
    <lineage>
        <taxon>Viruses</taxon>
        <taxon>Monodnaviria</taxon>
        <taxon>Sangervirae</taxon>
        <taxon>Phixviricota</taxon>
        <taxon>Malgrandaviricetes</taxon>
        <taxon>Petitvirales</taxon>
        <taxon>Microviridae</taxon>
        <taxon>Microvirus</taxon>
    </lineage>
</organism>
<comment type="similarity">
    <text evidence="2">Belongs to the microviridae F protein family.</text>
</comment>
<dbReference type="SUPFAM" id="SSF88645">
    <property type="entry name" value="ssDNA viruses"/>
    <property type="match status" value="1"/>
</dbReference>
<comment type="subcellular location">
    <subcellularLocation>
        <location evidence="1">Virion</location>
    </subcellularLocation>
</comment>
<evidence type="ECO:0000313" key="7">
    <source>
        <dbReference type="EMBL" id="XCD04848.1"/>
    </source>
</evidence>
<dbReference type="GO" id="GO:0039615">
    <property type="term" value="C:T=1 icosahedral viral capsid"/>
    <property type="evidence" value="ECO:0007669"/>
    <property type="project" value="UniProtKB-KW"/>
</dbReference>
<evidence type="ECO:0000256" key="5">
    <source>
        <dbReference type="ARBA" id="ARBA00022844"/>
    </source>
</evidence>
<accession>A0AAU8B6P2</accession>
<reference evidence="11" key="1">
    <citation type="submission" date="2024-03" db="EMBL/GenBank/DDBJ databases">
        <title>Diverse circular DNA viruses in blood, oral, and fecal samples of captive lemurs.</title>
        <authorList>
            <person name="Paietta E.N."/>
            <person name="Kraberger S."/>
            <person name="Lund M.C."/>
            <person name="Custer J.M."/>
            <person name="Vargas K.M."/>
            <person name="Ehmke E.E."/>
            <person name="Yoder A.D."/>
            <person name="Varsani A."/>
        </authorList>
    </citation>
    <scope>NUCLEOTIDE SEQUENCE</scope>
    <source>
        <strain evidence="6">Duke_21_107</strain>
        <strain evidence="7">Duke_24FF_1311</strain>
        <strain evidence="8">Duke_24FS_120</strain>
        <strain evidence="9">Duke_25FF_1354</strain>
        <strain evidence="10">Duke_25FS_129</strain>
        <strain evidence="11">Duke_26_100</strain>
    </source>
</reference>
<dbReference type="GO" id="GO:0005198">
    <property type="term" value="F:structural molecule activity"/>
    <property type="evidence" value="ECO:0007669"/>
    <property type="project" value="InterPro"/>
</dbReference>
<dbReference type="InterPro" id="IPR037002">
    <property type="entry name" value="Microviridae_protein_F_sf"/>
</dbReference>
<dbReference type="EMBL" id="PP511763">
    <property type="protein sequence ID" value="XCD07185.1"/>
    <property type="molecule type" value="Genomic_DNA"/>
</dbReference>
<keyword evidence="4" id="KW-0167">Capsid protein</keyword>
<dbReference type="EMBL" id="PP511684">
    <property type="protein sequence ID" value="XCD06533.1"/>
    <property type="molecule type" value="Genomic_DNA"/>
</dbReference>
<dbReference type="EMBL" id="PP511586">
    <property type="protein sequence ID" value="XCD05631.1"/>
    <property type="molecule type" value="Genomic_DNA"/>
</dbReference>
<dbReference type="Gene3D" id="2.60.169.10">
    <property type="entry name" value="Microviridae F protein"/>
    <property type="match status" value="2"/>
</dbReference>
<evidence type="ECO:0000256" key="1">
    <source>
        <dbReference type="ARBA" id="ARBA00004328"/>
    </source>
</evidence>
<evidence type="ECO:0000256" key="2">
    <source>
        <dbReference type="ARBA" id="ARBA00009963"/>
    </source>
</evidence>